<reference evidence="1 2" key="1">
    <citation type="submission" date="2016-11" db="EMBL/GenBank/DDBJ databases">
        <title>Trade-off between light-utilization and light-protection in marine flavobacteria.</title>
        <authorList>
            <person name="Kumagai Y."/>
        </authorList>
    </citation>
    <scope>NUCLEOTIDE SEQUENCE [LARGE SCALE GENOMIC DNA]</scope>
    <source>
        <strain evidence="1 2">NBRC 107741</strain>
    </source>
</reference>
<comment type="caution">
    <text evidence="1">The sequence shown here is derived from an EMBL/GenBank/DDBJ whole genome shotgun (WGS) entry which is preliminary data.</text>
</comment>
<keyword evidence="2" id="KW-1185">Reference proteome</keyword>
<gene>
    <name evidence="1" type="ORF">BST85_10835</name>
</gene>
<organism evidence="1 2">
    <name type="scientific">Aureitalea marina</name>
    <dbReference type="NCBI Taxonomy" id="930804"/>
    <lineage>
        <taxon>Bacteria</taxon>
        <taxon>Pseudomonadati</taxon>
        <taxon>Bacteroidota</taxon>
        <taxon>Flavobacteriia</taxon>
        <taxon>Flavobacteriales</taxon>
        <taxon>Flavobacteriaceae</taxon>
        <taxon>Aureitalea</taxon>
    </lineage>
</organism>
<protein>
    <recommendedName>
        <fullName evidence="3">Phenylalanyl-tRNA synthetase subunit alpha</fullName>
    </recommendedName>
</protein>
<proteinExistence type="predicted"/>
<dbReference type="Proteomes" id="UP000239800">
    <property type="component" value="Unassembled WGS sequence"/>
</dbReference>
<sequence length="131" mass="15003">MRKDIVIPEVRNVYVAAVYEFNKDFNTYDWNAYIINDGSVGLETVLIVTQGYNEQKMTAPLRHSLKLLPPKSYARIEFLEDSVLQLANFFSVTYFIGDTLYDKRFELPANSVIEDNSVMLPVMGKKGVLAR</sequence>
<evidence type="ECO:0000313" key="2">
    <source>
        <dbReference type="Proteomes" id="UP000239800"/>
    </source>
</evidence>
<evidence type="ECO:0008006" key="3">
    <source>
        <dbReference type="Google" id="ProtNLM"/>
    </source>
</evidence>
<name>A0A2S7KRR5_9FLAO</name>
<accession>A0A2S7KRR5</accession>
<evidence type="ECO:0000313" key="1">
    <source>
        <dbReference type="EMBL" id="PQB05325.1"/>
    </source>
</evidence>
<dbReference type="RefSeq" id="WP_104813264.1">
    <property type="nucleotide sequence ID" value="NZ_MQUB01000001.1"/>
</dbReference>
<dbReference type="EMBL" id="MQUB01000001">
    <property type="protein sequence ID" value="PQB05325.1"/>
    <property type="molecule type" value="Genomic_DNA"/>
</dbReference>
<dbReference type="AlphaFoldDB" id="A0A2S7KRR5"/>
<dbReference type="OrthoDB" id="953239at2"/>